<gene>
    <name evidence="1" type="ORF">Voc01_096740</name>
</gene>
<proteinExistence type="predicted"/>
<dbReference type="AlphaFoldDB" id="A0A8J4EJW3"/>
<dbReference type="EMBL" id="BOPH01000143">
    <property type="protein sequence ID" value="GIJ74757.1"/>
    <property type="molecule type" value="Genomic_DNA"/>
</dbReference>
<evidence type="ECO:0000313" key="1">
    <source>
        <dbReference type="EMBL" id="GIJ74757.1"/>
    </source>
</evidence>
<name>A0A8J4EJW3_9ACTN</name>
<protein>
    <submittedName>
        <fullName evidence="1">Uncharacterized protein</fullName>
    </submittedName>
</protein>
<accession>A0A8J4EJW3</accession>
<comment type="caution">
    <text evidence="1">The sequence shown here is derived from an EMBL/GenBank/DDBJ whole genome shotgun (WGS) entry which is preliminary data.</text>
</comment>
<keyword evidence="2" id="KW-1185">Reference proteome</keyword>
<dbReference type="RefSeq" id="WP_203934550.1">
    <property type="nucleotide sequence ID" value="NZ_BOPH01000143.1"/>
</dbReference>
<organism evidence="1 2">
    <name type="scientific">Virgisporangium ochraceum</name>
    <dbReference type="NCBI Taxonomy" id="65505"/>
    <lineage>
        <taxon>Bacteria</taxon>
        <taxon>Bacillati</taxon>
        <taxon>Actinomycetota</taxon>
        <taxon>Actinomycetes</taxon>
        <taxon>Micromonosporales</taxon>
        <taxon>Micromonosporaceae</taxon>
        <taxon>Virgisporangium</taxon>
    </lineage>
</organism>
<sequence length="345" mass="36388">MPSFSAPGRGPVVVVDEGPLAGAWHDAVDAFAGRVAPSGGLRVRSLADGPGAAPTGAVFVVTDGWSPAWRGGAVHRLLAAWAGTAVVTVVQLMPQEAWRQSVDTVEVTWRPSRNTARTTAGMAWSETGLGSRAVVPGTVAVPVIETGDGWLRRWAGLLTGTAPVTLPALVTSPGYRPPARSPEPVPPADLVAQFRAGRSRAAFGLAIRLAAAPLTDETIGAIHRSVPRSTTGHLVEVLSSDLVRPCAATGSGAIRFEFVDGIRERLLAFGHRDRTMAVQHIVEESLAASVPAVRGLVRRVREPDRVEPHPVDPADTPYRRVELAVHQALSGPHLVAARRLRHALG</sequence>
<reference evidence="1" key="1">
    <citation type="submission" date="2021-01" db="EMBL/GenBank/DDBJ databases">
        <title>Whole genome shotgun sequence of Virgisporangium ochraceum NBRC 16418.</title>
        <authorList>
            <person name="Komaki H."/>
            <person name="Tamura T."/>
        </authorList>
    </citation>
    <scope>NUCLEOTIDE SEQUENCE</scope>
    <source>
        <strain evidence="1">NBRC 16418</strain>
    </source>
</reference>
<evidence type="ECO:0000313" key="2">
    <source>
        <dbReference type="Proteomes" id="UP000635606"/>
    </source>
</evidence>
<dbReference type="Proteomes" id="UP000635606">
    <property type="component" value="Unassembled WGS sequence"/>
</dbReference>